<evidence type="ECO:0000256" key="2">
    <source>
        <dbReference type="ARBA" id="ARBA00022692"/>
    </source>
</evidence>
<evidence type="ECO:0000256" key="6">
    <source>
        <dbReference type="ARBA" id="ARBA00023136"/>
    </source>
</evidence>
<name>A0A9P6UWI1_9FUNG</name>
<dbReference type="Proteomes" id="UP000738325">
    <property type="component" value="Unassembled WGS sequence"/>
</dbReference>
<keyword evidence="9" id="KW-1185">Reference proteome</keyword>
<keyword evidence="6 7" id="KW-0472">Membrane</keyword>
<evidence type="ECO:0000256" key="5">
    <source>
        <dbReference type="ARBA" id="ARBA00023128"/>
    </source>
</evidence>
<keyword evidence="4 7" id="KW-1133">Transmembrane helix</keyword>
<gene>
    <name evidence="8" type="ORF">BGZ99_003369</name>
</gene>
<sequence>MVAPVKNLLAKSMLNHIGFSLALGTVAAYASWHSITLPAREVRKEFYIKYNANKA</sequence>
<evidence type="ECO:0000256" key="1">
    <source>
        <dbReference type="ARBA" id="ARBA00004273"/>
    </source>
</evidence>
<keyword evidence="2 7" id="KW-0812">Transmembrane</keyword>
<accession>A0A9P6UWI1</accession>
<dbReference type="InterPro" id="IPR034884">
    <property type="entry name" value="Cytochrome_c_oxidase_VIc/VIIs"/>
</dbReference>
<evidence type="ECO:0000256" key="7">
    <source>
        <dbReference type="SAM" id="Phobius"/>
    </source>
</evidence>
<evidence type="ECO:0000256" key="3">
    <source>
        <dbReference type="ARBA" id="ARBA00022792"/>
    </source>
</evidence>
<comment type="caution">
    <text evidence="8">The sequence shown here is derived from an EMBL/GenBank/DDBJ whole genome shotgun (WGS) entry which is preliminary data.</text>
</comment>
<dbReference type="OrthoDB" id="2317211at2759"/>
<dbReference type="Gene3D" id="4.10.93.10">
    <property type="entry name" value="Mitochondrial cytochrome c oxidase subunit VIc/VIIs"/>
    <property type="match status" value="1"/>
</dbReference>
<keyword evidence="3" id="KW-0999">Mitochondrion inner membrane</keyword>
<reference evidence="8" key="1">
    <citation type="journal article" date="2020" name="Fungal Divers.">
        <title>Resolving the Mortierellaceae phylogeny through synthesis of multi-gene phylogenetics and phylogenomics.</title>
        <authorList>
            <person name="Vandepol N."/>
            <person name="Liber J."/>
            <person name="Desiro A."/>
            <person name="Na H."/>
            <person name="Kennedy M."/>
            <person name="Barry K."/>
            <person name="Grigoriev I.V."/>
            <person name="Miller A.N."/>
            <person name="O'Donnell K."/>
            <person name="Stajich J.E."/>
            <person name="Bonito G."/>
        </authorList>
    </citation>
    <scope>NUCLEOTIDE SEQUENCE</scope>
    <source>
        <strain evidence="8">REB-010B</strain>
    </source>
</reference>
<comment type="subcellular location">
    <subcellularLocation>
        <location evidence="1">Mitochondrion inner membrane</location>
    </subcellularLocation>
</comment>
<keyword evidence="5" id="KW-0496">Mitochondrion</keyword>
<protein>
    <submittedName>
        <fullName evidence="8">Uncharacterized protein</fullName>
    </submittedName>
</protein>
<organism evidence="8 9">
    <name type="scientific">Dissophora globulifera</name>
    <dbReference type="NCBI Taxonomy" id="979702"/>
    <lineage>
        <taxon>Eukaryota</taxon>
        <taxon>Fungi</taxon>
        <taxon>Fungi incertae sedis</taxon>
        <taxon>Mucoromycota</taxon>
        <taxon>Mortierellomycotina</taxon>
        <taxon>Mortierellomycetes</taxon>
        <taxon>Mortierellales</taxon>
        <taxon>Mortierellaceae</taxon>
        <taxon>Dissophora</taxon>
    </lineage>
</organism>
<evidence type="ECO:0000313" key="8">
    <source>
        <dbReference type="EMBL" id="KAG0322371.1"/>
    </source>
</evidence>
<dbReference type="EMBL" id="JAAAIP010000213">
    <property type="protein sequence ID" value="KAG0322371.1"/>
    <property type="molecule type" value="Genomic_DNA"/>
</dbReference>
<dbReference type="CDD" id="cd22888">
    <property type="entry name" value="CcO_VIIa_fungal"/>
    <property type="match status" value="1"/>
</dbReference>
<evidence type="ECO:0000313" key="9">
    <source>
        <dbReference type="Proteomes" id="UP000738325"/>
    </source>
</evidence>
<proteinExistence type="predicted"/>
<dbReference type="InterPro" id="IPR037169">
    <property type="entry name" value="Cytochrome_c_oxidase_VIc_sf"/>
</dbReference>
<dbReference type="GO" id="GO:0005743">
    <property type="term" value="C:mitochondrial inner membrane"/>
    <property type="evidence" value="ECO:0007669"/>
    <property type="project" value="UniProtKB-SubCell"/>
</dbReference>
<dbReference type="AlphaFoldDB" id="A0A9P6UWI1"/>
<evidence type="ECO:0000256" key="4">
    <source>
        <dbReference type="ARBA" id="ARBA00022989"/>
    </source>
</evidence>
<feature type="transmembrane region" description="Helical" evidence="7">
    <location>
        <begin position="12"/>
        <end position="32"/>
    </location>
</feature>
<dbReference type="Pfam" id="PF02937">
    <property type="entry name" value="COX6C"/>
    <property type="match status" value="1"/>
</dbReference>